<proteinExistence type="predicted"/>
<organism evidence="1 2">
    <name type="scientific">Agrilactobacillus yilanensis</name>
    <dbReference type="NCBI Taxonomy" id="2485997"/>
    <lineage>
        <taxon>Bacteria</taxon>
        <taxon>Bacillati</taxon>
        <taxon>Bacillota</taxon>
        <taxon>Bacilli</taxon>
        <taxon>Lactobacillales</taxon>
        <taxon>Lactobacillaceae</taxon>
        <taxon>Agrilactobacillus</taxon>
    </lineage>
</organism>
<gene>
    <name evidence="1" type="ORF">ACFQ5M_11295</name>
</gene>
<dbReference type="Proteomes" id="UP001597267">
    <property type="component" value="Unassembled WGS sequence"/>
</dbReference>
<dbReference type="RefSeq" id="WP_125713295.1">
    <property type="nucleotide sequence ID" value="NZ_JBHTOP010000026.1"/>
</dbReference>
<sequence>MIKVLIVLHDGDDYIRMNKVYFESMPVTGQYIINSDGLSYFVEEVAQFANYVTSKGAIAIVIVHQAKKDQPVSELYGLNIEHDLDD</sequence>
<dbReference type="EMBL" id="JBHTOP010000026">
    <property type="protein sequence ID" value="MFD1672687.1"/>
    <property type="molecule type" value="Genomic_DNA"/>
</dbReference>
<evidence type="ECO:0000313" key="2">
    <source>
        <dbReference type="Proteomes" id="UP001597267"/>
    </source>
</evidence>
<evidence type="ECO:0000313" key="1">
    <source>
        <dbReference type="EMBL" id="MFD1672687.1"/>
    </source>
</evidence>
<name>A0ABW4J8J6_9LACO</name>
<accession>A0ABW4J8J6</accession>
<keyword evidence="2" id="KW-1185">Reference proteome</keyword>
<protein>
    <submittedName>
        <fullName evidence="1">LysR family transcriptional regulator</fullName>
    </submittedName>
</protein>
<comment type="caution">
    <text evidence="1">The sequence shown here is derived from an EMBL/GenBank/DDBJ whole genome shotgun (WGS) entry which is preliminary data.</text>
</comment>
<reference evidence="2" key="1">
    <citation type="journal article" date="2019" name="Int. J. Syst. Evol. Microbiol.">
        <title>The Global Catalogue of Microorganisms (GCM) 10K type strain sequencing project: providing services to taxonomists for standard genome sequencing and annotation.</title>
        <authorList>
            <consortium name="The Broad Institute Genomics Platform"/>
            <consortium name="The Broad Institute Genome Sequencing Center for Infectious Disease"/>
            <person name="Wu L."/>
            <person name="Ma J."/>
        </authorList>
    </citation>
    <scope>NUCLEOTIDE SEQUENCE [LARGE SCALE GENOMIC DNA]</scope>
    <source>
        <strain evidence="2">CCM 8896</strain>
    </source>
</reference>